<gene>
    <name evidence="1" type="ORF">ACFQGD_30930</name>
</gene>
<evidence type="ECO:0000313" key="1">
    <source>
        <dbReference type="EMBL" id="MFC6871547.1"/>
    </source>
</evidence>
<dbReference type="Pfam" id="PF13671">
    <property type="entry name" value="AAA_33"/>
    <property type="match status" value="1"/>
</dbReference>
<dbReference type="InterPro" id="IPR027417">
    <property type="entry name" value="P-loop_NTPase"/>
</dbReference>
<dbReference type="PANTHER" id="PTHR43883:SF1">
    <property type="entry name" value="GLUCONOKINASE"/>
    <property type="match status" value="1"/>
</dbReference>
<dbReference type="InterPro" id="IPR052732">
    <property type="entry name" value="Cell-binding_unc_protein"/>
</dbReference>
<dbReference type="InterPro" id="IPR011009">
    <property type="entry name" value="Kinase-like_dom_sf"/>
</dbReference>
<dbReference type="SUPFAM" id="SSF56112">
    <property type="entry name" value="Protein kinase-like (PK-like)"/>
    <property type="match status" value="1"/>
</dbReference>
<evidence type="ECO:0000313" key="2">
    <source>
        <dbReference type="Proteomes" id="UP001596337"/>
    </source>
</evidence>
<protein>
    <submittedName>
        <fullName evidence="1">AAA family ATPase</fullName>
    </submittedName>
</protein>
<name>A0ABW2CAH1_9PSEU</name>
<accession>A0ABW2CAH1</accession>
<proteinExistence type="predicted"/>
<sequence length="519" mass="57498">MVNDKEYPHRRVAMASWPQRHQNADPPFRMSTSMTSTDIPFADVRETHIAVLFLVGDRVYKLKKPVDVGFLDLRTRERRLVVCRREVELNRRFSPDVYLGLSDVTDVDGEVCDHLVVMRRMPEERRLSTLVAEGEPVADVVGKLARMIAASHAASERSDEITEQGSRDAILGRWRANIDELRGLDDPPVDPVVVDEIEALVEAFLAGREALFATRMSEGRVVDGHGDLLADDIFCLDDGPRVLDCLEFDDKLRWVDGLDDIAFLAMDLERLGEPALADRLLARYSEFAADPAPESLRRHYIAYRAFVRVKVACLRHAQGNTAAADNAKRYAAIAVDHLRKGQVRLVIVGGLPGTGKSTVAGAVADELGAVLLSSDRLRKELAGRNPTDSAASSYGGGIYALEHTERTYDEMLWRARALLARGETVVLDASWHRQPHRDAARAVADETRSELVQLRCYAPTDVTAERMRRRTGSASDADADIAMEMAARTDPWPDAIALDTVKAPSVTAAEALRAVTRSR</sequence>
<reference evidence="2" key="1">
    <citation type="journal article" date="2019" name="Int. J. Syst. Evol. Microbiol.">
        <title>The Global Catalogue of Microorganisms (GCM) 10K type strain sequencing project: providing services to taxonomists for standard genome sequencing and annotation.</title>
        <authorList>
            <consortium name="The Broad Institute Genomics Platform"/>
            <consortium name="The Broad Institute Genome Sequencing Center for Infectious Disease"/>
            <person name="Wu L."/>
            <person name="Ma J."/>
        </authorList>
    </citation>
    <scope>NUCLEOTIDE SEQUENCE [LARGE SCALE GENOMIC DNA]</scope>
    <source>
        <strain evidence="2">KCTC 32255</strain>
    </source>
</reference>
<comment type="caution">
    <text evidence="1">The sequence shown here is derived from an EMBL/GenBank/DDBJ whole genome shotgun (WGS) entry which is preliminary data.</text>
</comment>
<dbReference type="RefSeq" id="WP_345391307.1">
    <property type="nucleotide sequence ID" value="NZ_BAABLA010000007.1"/>
</dbReference>
<dbReference type="PANTHER" id="PTHR43883">
    <property type="entry name" value="SLR0207 PROTEIN"/>
    <property type="match status" value="1"/>
</dbReference>
<keyword evidence="2" id="KW-1185">Reference proteome</keyword>
<dbReference type="SUPFAM" id="SSF52540">
    <property type="entry name" value="P-loop containing nucleoside triphosphate hydrolases"/>
    <property type="match status" value="1"/>
</dbReference>
<organism evidence="1 2">
    <name type="scientific">Haloechinothrix salitolerans</name>
    <dbReference type="NCBI Taxonomy" id="926830"/>
    <lineage>
        <taxon>Bacteria</taxon>
        <taxon>Bacillati</taxon>
        <taxon>Actinomycetota</taxon>
        <taxon>Actinomycetes</taxon>
        <taxon>Pseudonocardiales</taxon>
        <taxon>Pseudonocardiaceae</taxon>
        <taxon>Haloechinothrix</taxon>
    </lineage>
</organism>
<dbReference type="Proteomes" id="UP001596337">
    <property type="component" value="Unassembled WGS sequence"/>
</dbReference>
<dbReference type="EMBL" id="JBHSXX010000001">
    <property type="protein sequence ID" value="MFC6871547.1"/>
    <property type="molecule type" value="Genomic_DNA"/>
</dbReference>
<dbReference type="Gene3D" id="3.40.50.300">
    <property type="entry name" value="P-loop containing nucleotide triphosphate hydrolases"/>
    <property type="match status" value="1"/>
</dbReference>